<dbReference type="KEGG" id="bacg:D2962_03305"/>
<dbReference type="Gene3D" id="2.40.390.10">
    <property type="entry name" value="CV3147-like"/>
    <property type="match status" value="1"/>
</dbReference>
<dbReference type="Pfam" id="PF20906">
    <property type="entry name" value="S-Me-THD_C"/>
    <property type="match status" value="1"/>
</dbReference>
<reference evidence="3 4" key="1">
    <citation type="submission" date="2018-10" db="EMBL/GenBank/DDBJ databases">
        <authorList>
            <person name="Zhang X."/>
        </authorList>
    </citation>
    <scope>NUCLEOTIDE SEQUENCE [LARGE SCALE GENOMIC DNA]</scope>
    <source>
        <strain evidence="3 4">SK-G1</strain>
    </source>
</reference>
<keyword evidence="4" id="KW-1185">Reference proteome</keyword>
<evidence type="ECO:0000259" key="1">
    <source>
        <dbReference type="Pfam" id="PF06032"/>
    </source>
</evidence>
<dbReference type="Pfam" id="PF06032">
    <property type="entry name" value="S-Me-THD_N"/>
    <property type="match status" value="1"/>
</dbReference>
<dbReference type="Gene3D" id="3.40.1610.10">
    <property type="entry name" value="CV3147-like domain"/>
    <property type="match status" value="1"/>
</dbReference>
<sequence length="368" mass="40702">MKKLTYEDVRDVLVGCTILSTGGGGDLQKGLKLAEEDFKNNLEYRLVSLDEIDDEDLFACPYFCGSIGPKKEEDSYSKYRKIEELETTVAVQALERFYGSKIAGVVSIEYGGMNTAVAMSTGARLKKFIVDADAAGRAVPDLQFSTFYVTKKPIYPLAVANNIGDVAVFEKVADDFRAEDLVRALSVVSGGMIGMADHPCRGKDLKKSVIPNALSYAAEVGRAQRIALEKGKDPVEEIIAAGDGFYLFKGVVKKDTEWKIEGGFTFGTIDIEGIEKYRGLSLRIWFKNENVICWLDDEVLVTVPDLICVVEAESGYPITNPYCKKDFKVSVLGFKAPDMWRSENGLSVLNPSFFGFNVDYIPIEKKLK</sequence>
<dbReference type="InterPro" id="IPR024071">
    <property type="entry name" value="S-Me-THD_C_sf"/>
</dbReference>
<evidence type="ECO:0000313" key="3">
    <source>
        <dbReference type="EMBL" id="AYO32175.1"/>
    </source>
</evidence>
<dbReference type="InterPro" id="IPR048350">
    <property type="entry name" value="S-Me-THD-like_C"/>
</dbReference>
<feature type="domain" description="S-Me-THD N-terminal" evidence="1">
    <location>
        <begin position="7"/>
        <end position="170"/>
    </location>
</feature>
<dbReference type="InterPro" id="IPR027479">
    <property type="entry name" value="S-Me-THD_N_sf"/>
</dbReference>
<dbReference type="SUPFAM" id="SSF160991">
    <property type="entry name" value="CV3147-like"/>
    <property type="match status" value="1"/>
</dbReference>
<dbReference type="EMBL" id="CP033169">
    <property type="protein sequence ID" value="AYO32175.1"/>
    <property type="molecule type" value="Genomic_DNA"/>
</dbReference>
<evidence type="ECO:0000313" key="4">
    <source>
        <dbReference type="Proteomes" id="UP000280960"/>
    </source>
</evidence>
<gene>
    <name evidence="3" type="ORF">D2962_03305</name>
</gene>
<dbReference type="RefSeq" id="WP_122015720.1">
    <property type="nucleotide sequence ID" value="NZ_CP033169.1"/>
</dbReference>
<dbReference type="InterPro" id="IPR010318">
    <property type="entry name" value="S-Me-THD_N"/>
</dbReference>
<organism evidence="3 4">
    <name type="scientific">Biomaibacter acetigenes</name>
    <dbReference type="NCBI Taxonomy" id="2316383"/>
    <lineage>
        <taxon>Bacteria</taxon>
        <taxon>Bacillati</taxon>
        <taxon>Bacillota</taxon>
        <taxon>Clostridia</taxon>
        <taxon>Thermosediminibacterales</taxon>
        <taxon>Tepidanaerobacteraceae</taxon>
        <taxon>Biomaibacter</taxon>
    </lineage>
</organism>
<accession>A0A3G2R9T6</accession>
<protein>
    <submittedName>
        <fullName evidence="3">DUF917 domain-containing protein</fullName>
    </submittedName>
</protein>
<feature type="domain" description="S-Me-THD-like C-terminal" evidence="2">
    <location>
        <begin position="174"/>
        <end position="363"/>
    </location>
</feature>
<dbReference type="Proteomes" id="UP000280960">
    <property type="component" value="Chromosome"/>
</dbReference>
<dbReference type="AlphaFoldDB" id="A0A3G2R9T6"/>
<evidence type="ECO:0000259" key="2">
    <source>
        <dbReference type="Pfam" id="PF20906"/>
    </source>
</evidence>
<proteinExistence type="predicted"/>
<name>A0A3G2R9T6_9FIRM</name>